<accession>A0A328TXW0</accession>
<evidence type="ECO:0000313" key="2">
    <source>
        <dbReference type="EMBL" id="RAP72624.1"/>
    </source>
</evidence>
<protein>
    <submittedName>
        <fullName evidence="2">IstB-like ATP-binding domain protein</fullName>
    </submittedName>
</protein>
<dbReference type="InterPro" id="IPR002611">
    <property type="entry name" value="IstB_ATP-bd"/>
</dbReference>
<gene>
    <name evidence="2" type="ORF">ACZ87_00540</name>
</gene>
<comment type="caution">
    <text evidence="2">The sequence shown here is derived from an EMBL/GenBank/DDBJ whole genome shotgun (WGS) entry which is preliminary data.</text>
</comment>
<evidence type="ECO:0000313" key="3">
    <source>
        <dbReference type="Proteomes" id="UP000244334"/>
    </source>
</evidence>
<dbReference type="Pfam" id="PF01695">
    <property type="entry name" value="IstB_IS21"/>
    <property type="match status" value="1"/>
</dbReference>
<dbReference type="Proteomes" id="UP000244334">
    <property type="component" value="Unassembled WGS sequence"/>
</dbReference>
<reference evidence="2" key="1">
    <citation type="submission" date="2018-04" db="EMBL/GenBank/DDBJ databases">
        <title>Genomes of the Obligate Erwinia dacicola and Facultative Enterobacter sp. OLF Endosymbionts of the Olive Fruit fly, Bactrocera oleae.</title>
        <authorList>
            <person name="Estes A.M."/>
            <person name="Hearn D.J."/>
            <person name="Agarwal S."/>
            <person name="Pierson E.A."/>
            <person name="Dunning-Hotopp J.C."/>
        </authorList>
    </citation>
    <scope>NUCLEOTIDE SEQUENCE [LARGE SCALE GENOMIC DNA]</scope>
    <source>
        <strain evidence="2">Oroville</strain>
    </source>
</reference>
<evidence type="ECO:0000259" key="1">
    <source>
        <dbReference type="Pfam" id="PF01695"/>
    </source>
</evidence>
<sequence>MTDIHTLERLLRKLRLTRMASEWHSQEKRALTEGWTPSRYLLSLCSEEATHRKSERLRRYIEDTKLPTGKLVSEYNLAQVPELNAA</sequence>
<proteinExistence type="predicted"/>
<dbReference type="AlphaFoldDB" id="A0A328TXW0"/>
<feature type="domain" description="IstB-like ATP-binding" evidence="1">
    <location>
        <begin position="11"/>
        <end position="84"/>
    </location>
</feature>
<dbReference type="GO" id="GO:0005524">
    <property type="term" value="F:ATP binding"/>
    <property type="evidence" value="ECO:0007669"/>
    <property type="project" value="UniProtKB-KW"/>
</dbReference>
<organism evidence="2 3">
    <name type="scientific">Candidatus Erwinia dacicola</name>
    <dbReference type="NCBI Taxonomy" id="252393"/>
    <lineage>
        <taxon>Bacteria</taxon>
        <taxon>Pseudomonadati</taxon>
        <taxon>Pseudomonadota</taxon>
        <taxon>Gammaproteobacteria</taxon>
        <taxon>Enterobacterales</taxon>
        <taxon>Erwiniaceae</taxon>
        <taxon>Erwinia</taxon>
    </lineage>
</organism>
<keyword evidence="3" id="KW-1185">Reference proteome</keyword>
<dbReference type="EMBL" id="LJAM02000022">
    <property type="protein sequence ID" value="RAP72624.1"/>
    <property type="molecule type" value="Genomic_DNA"/>
</dbReference>
<name>A0A328TXW0_9GAMM</name>